<proteinExistence type="inferred from homology"/>
<feature type="coiled-coil region" evidence="12">
    <location>
        <begin position="373"/>
        <end position="447"/>
    </location>
</feature>
<dbReference type="Proteomes" id="UP000008549">
    <property type="component" value="Unassembled WGS sequence"/>
</dbReference>
<feature type="compositionally biased region" description="Polar residues" evidence="13">
    <location>
        <begin position="591"/>
        <end position="601"/>
    </location>
</feature>
<dbReference type="Pfam" id="PF00611">
    <property type="entry name" value="FCH"/>
    <property type="match status" value="1"/>
</dbReference>
<dbReference type="SUPFAM" id="SSF103657">
    <property type="entry name" value="BAR/IMD domain-like"/>
    <property type="match status" value="1"/>
</dbReference>
<keyword evidence="8 11" id="KW-0175">Coiled coil</keyword>
<keyword evidence="9" id="KW-0472">Membrane</keyword>
<dbReference type="GO" id="GO:0006897">
    <property type="term" value="P:endocytosis"/>
    <property type="evidence" value="ECO:0007669"/>
    <property type="project" value="UniProtKB-KW"/>
</dbReference>
<feature type="domain" description="SH3" evidence="14">
    <location>
        <begin position="608"/>
        <end position="670"/>
    </location>
</feature>
<dbReference type="eggNOG" id="KOG3565">
    <property type="taxonomic scope" value="Eukaryota"/>
</dbReference>
<evidence type="ECO:0000256" key="5">
    <source>
        <dbReference type="ARBA" id="ARBA00022475"/>
    </source>
</evidence>
<dbReference type="InParanoid" id="A8XSA5"/>
<gene>
    <name evidence="19" type="primary">toca-2</name>
    <name evidence="17" type="synonym">Cbr-toca-2</name>
    <name evidence="19" type="ORF">CBG18267</name>
    <name evidence="17" type="ORF">CBG_18267</name>
</gene>
<feature type="domain" description="F-BAR" evidence="15">
    <location>
        <begin position="11"/>
        <end position="282"/>
    </location>
</feature>
<evidence type="ECO:0000313" key="19">
    <source>
        <dbReference type="WormBase" id="CBG18267a"/>
    </source>
</evidence>
<dbReference type="PROSITE" id="PS51741">
    <property type="entry name" value="F_BAR"/>
    <property type="match status" value="1"/>
</dbReference>
<reference evidence="17 18" key="1">
    <citation type="journal article" date="2003" name="PLoS Biol.">
        <title>The genome sequence of Caenorhabditis briggsae: a platform for comparative genomics.</title>
        <authorList>
            <person name="Stein L.D."/>
            <person name="Bao Z."/>
            <person name="Blasiar D."/>
            <person name="Blumenthal T."/>
            <person name="Brent M.R."/>
            <person name="Chen N."/>
            <person name="Chinwalla A."/>
            <person name="Clarke L."/>
            <person name="Clee C."/>
            <person name="Coghlan A."/>
            <person name="Coulson A."/>
            <person name="D'Eustachio P."/>
            <person name="Fitch D.H."/>
            <person name="Fulton L.A."/>
            <person name="Fulton R.E."/>
            <person name="Griffiths-Jones S."/>
            <person name="Harris T.W."/>
            <person name="Hillier L.W."/>
            <person name="Kamath R."/>
            <person name="Kuwabara P.E."/>
            <person name="Mardis E.R."/>
            <person name="Marra M.A."/>
            <person name="Miner T.L."/>
            <person name="Minx P."/>
            <person name="Mullikin J.C."/>
            <person name="Plumb R.W."/>
            <person name="Rogers J."/>
            <person name="Schein J.E."/>
            <person name="Sohrmann M."/>
            <person name="Spieth J."/>
            <person name="Stajich J.E."/>
            <person name="Wei C."/>
            <person name="Willey D."/>
            <person name="Wilson R.K."/>
            <person name="Durbin R."/>
            <person name="Waterston R.H."/>
        </authorList>
    </citation>
    <scope>NUCLEOTIDE SEQUENCE [LARGE SCALE GENOMIC DNA]</scope>
    <source>
        <strain evidence="17 18">AF16</strain>
    </source>
</reference>
<dbReference type="STRING" id="6238.A8XSA5"/>
<keyword evidence="6" id="KW-0963">Cytoplasm</keyword>
<dbReference type="PROSITE" id="PS50002">
    <property type="entry name" value="SH3"/>
    <property type="match status" value="1"/>
</dbReference>
<dbReference type="PROSITE" id="PS51860">
    <property type="entry name" value="REM_1"/>
    <property type="match status" value="1"/>
</dbReference>
<dbReference type="InterPro" id="IPR001060">
    <property type="entry name" value="FCH_dom"/>
</dbReference>
<dbReference type="SMART" id="SM00055">
    <property type="entry name" value="FCH"/>
    <property type="match status" value="1"/>
</dbReference>
<keyword evidence="4 10" id="KW-0728">SH3 domain</keyword>
<keyword evidence="7" id="KW-0254">Endocytosis</keyword>
<evidence type="ECO:0000259" key="15">
    <source>
        <dbReference type="PROSITE" id="PS51741"/>
    </source>
</evidence>
<dbReference type="FunCoup" id="A8XSA5">
    <property type="interactions" value="34"/>
</dbReference>
<evidence type="ECO:0000256" key="7">
    <source>
        <dbReference type="ARBA" id="ARBA00022583"/>
    </source>
</evidence>
<dbReference type="Gene3D" id="1.20.1270.60">
    <property type="entry name" value="Arfaptin homology (AH) domain/BAR domain"/>
    <property type="match status" value="1"/>
</dbReference>
<dbReference type="SUPFAM" id="SSF50044">
    <property type="entry name" value="SH3-domain"/>
    <property type="match status" value="1"/>
</dbReference>
<dbReference type="Gene3D" id="6.10.140.470">
    <property type="match status" value="1"/>
</dbReference>
<reference evidence="17 18" key="2">
    <citation type="journal article" date="2011" name="PLoS Genet.">
        <title>Caenorhabditis briggsae recombinant inbred line genotypes reveal inter-strain incompatibility and the evolution of recombination.</title>
        <authorList>
            <person name="Ross J.A."/>
            <person name="Koboldt D.C."/>
            <person name="Staisch J.E."/>
            <person name="Chamberlin H.M."/>
            <person name="Gupta B.P."/>
            <person name="Miller R.D."/>
            <person name="Baird S.E."/>
            <person name="Haag E.S."/>
        </authorList>
    </citation>
    <scope>NUCLEOTIDE SEQUENCE [LARGE SCALE GENOMIC DNA]</scope>
    <source>
        <strain evidence="17 18">AF16</strain>
    </source>
</reference>
<evidence type="ECO:0000256" key="10">
    <source>
        <dbReference type="PROSITE-ProRule" id="PRU00192"/>
    </source>
</evidence>
<keyword evidence="5" id="KW-1003">Cell membrane</keyword>
<dbReference type="GO" id="GO:0007165">
    <property type="term" value="P:signal transduction"/>
    <property type="evidence" value="ECO:0007669"/>
    <property type="project" value="InterPro"/>
</dbReference>
<feature type="region of interest" description="Disordered" evidence="13">
    <location>
        <begin position="531"/>
        <end position="556"/>
    </location>
</feature>
<dbReference type="AlphaFoldDB" id="A8XSA5"/>
<evidence type="ECO:0000313" key="17">
    <source>
        <dbReference type="EMBL" id="CAP35747.2"/>
    </source>
</evidence>
<dbReference type="CDD" id="cd11911">
    <property type="entry name" value="SH3_CIP4-like"/>
    <property type="match status" value="1"/>
</dbReference>
<dbReference type="OMA" id="AYQKFYK"/>
<evidence type="ECO:0000313" key="18">
    <source>
        <dbReference type="Proteomes" id="UP000008549"/>
    </source>
</evidence>
<feature type="compositionally biased region" description="Polar residues" evidence="13">
    <location>
        <begin position="466"/>
        <end position="479"/>
    </location>
</feature>
<dbReference type="WormBase" id="CBG18267a">
    <property type="protein sequence ID" value="CBP41090"/>
    <property type="gene ID" value="WBGene00037717"/>
    <property type="gene designation" value="Cbr-toca-2"/>
</dbReference>
<feature type="domain" description="REM-1" evidence="16">
    <location>
        <begin position="366"/>
        <end position="443"/>
    </location>
</feature>
<dbReference type="HOGENOM" id="CLU_023320_2_0_1"/>
<dbReference type="InterPro" id="IPR027267">
    <property type="entry name" value="AH/BAR_dom_sf"/>
</dbReference>
<dbReference type="GO" id="GO:0005886">
    <property type="term" value="C:plasma membrane"/>
    <property type="evidence" value="ECO:0007669"/>
    <property type="project" value="UniProtKB-SubCell"/>
</dbReference>
<evidence type="ECO:0000256" key="4">
    <source>
        <dbReference type="ARBA" id="ARBA00022443"/>
    </source>
</evidence>
<dbReference type="SMART" id="SM00326">
    <property type="entry name" value="SH3"/>
    <property type="match status" value="1"/>
</dbReference>
<dbReference type="EMBL" id="HE600936">
    <property type="protein sequence ID" value="CAP35747.2"/>
    <property type="molecule type" value="Genomic_DNA"/>
</dbReference>
<accession>A8XSA5</accession>
<organism evidence="17 18">
    <name type="scientific">Caenorhabditis briggsae</name>
    <dbReference type="NCBI Taxonomy" id="6238"/>
    <lineage>
        <taxon>Eukaryota</taxon>
        <taxon>Metazoa</taxon>
        <taxon>Ecdysozoa</taxon>
        <taxon>Nematoda</taxon>
        <taxon>Chromadorea</taxon>
        <taxon>Rhabditida</taxon>
        <taxon>Rhabditina</taxon>
        <taxon>Rhabditomorpha</taxon>
        <taxon>Rhabditoidea</taxon>
        <taxon>Rhabditidae</taxon>
        <taxon>Peloderinae</taxon>
        <taxon>Caenorhabditis</taxon>
    </lineage>
</organism>
<dbReference type="InterPro" id="IPR011072">
    <property type="entry name" value="HR1_rho-bd"/>
</dbReference>
<comment type="subcellular location">
    <subcellularLocation>
        <location evidence="1">Cell membrane</location>
    </subcellularLocation>
    <subcellularLocation>
        <location evidence="2">Cytoplasm</location>
    </subcellularLocation>
</comment>
<sequence length="677" mass="75990">MMLPVSKFFTVQVRFLFESVHPFSFQEPSNALLSYIQKGIDFFERIGQFSKEKAAIEEEYSTKLKNLAKKYAKKTEEEDEVLKSVSYISAFNSFLYQLDQIAGKHHAAAESTREDIVAYVSSKACQLRSSRKNAISDLKTINDILEDHINDMWKSGKIYSRAYKDAESAYQKFYKADKNLEISRLELEKTRSHAMTRNEICEKAKSDYSKSVSTTNSEQKKYHDELLPVIFSRLKAVDKECIGDMSHVLQKLITVDECLSEGIGCCRQKTQKIVNNIEAESDSQLVLDSVEAMMEKPTPFDFEDLGDPKDCDSRAGDSIDGKHKSEALMPILKSPNKKNLLGNFLGIKKKEPEKLESPREVYADKNKPAHVRLSCLRSKIKSMEKELEQATQGREGITRLQKAYYANPQHGNPDACTAPLISYAKKIEALKANIQDLKELYILLEASAESSTPTERSFGGRDTPDTTRSMSGCSTNVSSTKTLEDGVIRERGGSSGDDSSKNIVRRISLKNEIFKKYLQIRQILTTPKRIISSPRTPKSAPFSATNTPVRRKKDISSPVLRSSFSGSFVVQKKTSIQPNPTLGAIRKMPGSATSSPHRSISSPMKIDKSEILVTVLFEFEQSSAETMSIIPGEELFVQETDNGDGWTRARKKRNQEVGFVPTSYLQFPVASICITPP</sequence>
<dbReference type="InterPro" id="IPR031160">
    <property type="entry name" value="F_BAR_dom"/>
</dbReference>
<dbReference type="Pfam" id="PF00018">
    <property type="entry name" value="SH3_1"/>
    <property type="match status" value="1"/>
</dbReference>
<dbReference type="Gene3D" id="2.30.30.40">
    <property type="entry name" value="SH3 Domains"/>
    <property type="match status" value="1"/>
</dbReference>
<evidence type="ECO:0000256" key="11">
    <source>
        <dbReference type="PROSITE-ProRule" id="PRU01077"/>
    </source>
</evidence>
<evidence type="ECO:0000259" key="14">
    <source>
        <dbReference type="PROSITE" id="PS50002"/>
    </source>
</evidence>
<evidence type="ECO:0000256" key="3">
    <source>
        <dbReference type="ARBA" id="ARBA00009426"/>
    </source>
</evidence>
<dbReference type="PANTHER" id="PTHR15735">
    <property type="entry name" value="FCH AND DOUBLE SH3 DOMAINS PROTEIN"/>
    <property type="match status" value="1"/>
</dbReference>
<dbReference type="PANTHER" id="PTHR15735:SF16">
    <property type="entry name" value="TRANSDUCER OF CDC42-DEPENDENT ACTIN ASSEMBLY PROTEIN 2 HOMOLOG"/>
    <property type="match status" value="1"/>
</dbReference>
<evidence type="ECO:0000256" key="12">
    <source>
        <dbReference type="SAM" id="Coils"/>
    </source>
</evidence>
<dbReference type="GO" id="GO:0005737">
    <property type="term" value="C:cytoplasm"/>
    <property type="evidence" value="ECO:0007669"/>
    <property type="project" value="UniProtKB-SubCell"/>
</dbReference>
<comment type="similarity">
    <text evidence="3">Belongs to the FNBP1 family.</text>
</comment>
<dbReference type="InterPro" id="IPR036028">
    <property type="entry name" value="SH3-like_dom_sf"/>
</dbReference>
<protein>
    <submittedName>
        <fullName evidence="17">Protein CBR-TOCA-2</fullName>
    </submittedName>
</protein>
<evidence type="ECO:0000256" key="2">
    <source>
        <dbReference type="ARBA" id="ARBA00004496"/>
    </source>
</evidence>
<evidence type="ECO:0000256" key="13">
    <source>
        <dbReference type="SAM" id="MobiDB-lite"/>
    </source>
</evidence>
<evidence type="ECO:0000256" key="8">
    <source>
        <dbReference type="ARBA" id="ARBA00023054"/>
    </source>
</evidence>
<feature type="region of interest" description="Disordered" evidence="13">
    <location>
        <begin position="579"/>
        <end position="601"/>
    </location>
</feature>
<feature type="region of interest" description="Disordered" evidence="13">
    <location>
        <begin position="452"/>
        <end position="479"/>
    </location>
</feature>
<evidence type="ECO:0000259" key="16">
    <source>
        <dbReference type="PROSITE" id="PS51860"/>
    </source>
</evidence>
<evidence type="ECO:0000256" key="6">
    <source>
        <dbReference type="ARBA" id="ARBA00022490"/>
    </source>
</evidence>
<name>A8XSA5_CAEBR</name>
<dbReference type="InterPro" id="IPR057870">
    <property type="entry name" value="HR1_TOCA"/>
</dbReference>
<dbReference type="Pfam" id="PF25610">
    <property type="entry name" value="HR1_TOCA"/>
    <property type="match status" value="1"/>
</dbReference>
<dbReference type="InterPro" id="IPR001452">
    <property type="entry name" value="SH3_domain"/>
</dbReference>
<evidence type="ECO:0000256" key="1">
    <source>
        <dbReference type="ARBA" id="ARBA00004236"/>
    </source>
</evidence>
<keyword evidence="18" id="KW-1185">Reference proteome</keyword>
<evidence type="ECO:0000256" key="9">
    <source>
        <dbReference type="ARBA" id="ARBA00023136"/>
    </source>
</evidence>